<dbReference type="PANTHER" id="PTHR43883">
    <property type="entry name" value="SLR0207 PROTEIN"/>
    <property type="match status" value="1"/>
</dbReference>
<evidence type="ECO:0000313" key="2">
    <source>
        <dbReference type="EMBL" id="SCB90880.1"/>
    </source>
</evidence>
<dbReference type="SUPFAM" id="SSF56091">
    <property type="entry name" value="DNA ligase/mRNA capping enzyme, catalytic domain"/>
    <property type="match status" value="1"/>
</dbReference>
<protein>
    <recommendedName>
        <fullName evidence="1">RNA ligase domain-containing protein</fullName>
    </recommendedName>
</protein>
<organism evidence="2 3">
    <name type="scientific">Gilliamella intestini</name>
    <dbReference type="NCBI Taxonomy" id="1798183"/>
    <lineage>
        <taxon>Bacteria</taxon>
        <taxon>Pseudomonadati</taxon>
        <taxon>Pseudomonadota</taxon>
        <taxon>Gammaproteobacteria</taxon>
        <taxon>Orbales</taxon>
        <taxon>Orbaceae</taxon>
        <taxon>Gilliamella</taxon>
    </lineage>
</organism>
<proteinExistence type="predicted"/>
<dbReference type="InterPro" id="IPR052732">
    <property type="entry name" value="Cell-binding_unc_protein"/>
</dbReference>
<dbReference type="PANTHER" id="PTHR43883:SF1">
    <property type="entry name" value="GLUCONOKINASE"/>
    <property type="match status" value="1"/>
</dbReference>
<keyword evidence="3" id="KW-1185">Reference proteome</keyword>
<dbReference type="Pfam" id="PF09414">
    <property type="entry name" value="RNA_ligase"/>
    <property type="match status" value="1"/>
</dbReference>
<sequence length="287" mass="33300">MTMESYIQNLELIKYPRTPHLESSRLQFGDSEHGQRPYSLLAGKYIVVEEKLDGANCAISFSAYGELLLQSRGHYLLGGARKRQFNLLKHWAVVHERWLLERLEDRYILYGEWLHKKHAIFYDALPHYFCEFDIWDRQQNCFLSTLKRHKLLAGGPILSVPVLFAGIAPSKLSDLLALVKPSLAKTANWRTCFEQMVMREKLDLSKAWQQCDNSDLMEGLYLKIESEEQTIDRLKWVRQDFVQAILDAGQHHSEQPFIPNQLAQHVELYTPQLTVNWNNGCLNGGKL</sequence>
<dbReference type="Proteomes" id="UP000199698">
    <property type="component" value="Unassembled WGS sequence"/>
</dbReference>
<dbReference type="AlphaFoldDB" id="A0A1C4A8U1"/>
<dbReference type="InterPro" id="IPR021122">
    <property type="entry name" value="RNA_ligase_dom_REL/Rnl2"/>
</dbReference>
<reference evidence="3" key="1">
    <citation type="submission" date="2016-08" db="EMBL/GenBank/DDBJ databases">
        <authorList>
            <person name="Varghese N."/>
            <person name="Submissions Spin"/>
        </authorList>
    </citation>
    <scope>NUCLEOTIDE SEQUENCE [LARGE SCALE GENOMIC DNA]</scope>
    <source>
        <strain evidence="3">R-53144</strain>
    </source>
</reference>
<dbReference type="EMBL" id="FMBA01000009">
    <property type="protein sequence ID" value="SCB90880.1"/>
    <property type="molecule type" value="Genomic_DNA"/>
</dbReference>
<accession>A0A1C4A8U1</accession>
<dbReference type="STRING" id="1798183.GA0061080_100931"/>
<evidence type="ECO:0000259" key="1">
    <source>
        <dbReference type="Pfam" id="PF09414"/>
    </source>
</evidence>
<evidence type="ECO:0000313" key="3">
    <source>
        <dbReference type="Proteomes" id="UP000199698"/>
    </source>
</evidence>
<name>A0A1C4A8U1_9GAMM</name>
<dbReference type="RefSeq" id="WP_209435722.1">
    <property type="nucleotide sequence ID" value="NZ_FMBA01000009.1"/>
</dbReference>
<gene>
    <name evidence="2" type="ORF">GA0061080_100931</name>
</gene>
<feature type="domain" description="RNA ligase" evidence="1">
    <location>
        <begin position="45"/>
        <end position="237"/>
    </location>
</feature>
<dbReference type="Gene3D" id="3.30.470.30">
    <property type="entry name" value="DNA ligase/mRNA capping enzyme"/>
    <property type="match status" value="1"/>
</dbReference>